<dbReference type="PANTHER" id="PTHR33164:SF43">
    <property type="entry name" value="HTH-TYPE TRANSCRIPTIONAL REPRESSOR YETL"/>
    <property type="match status" value="1"/>
</dbReference>
<dbReference type="AlphaFoldDB" id="A0A8T7M911"/>
<dbReference type="SUPFAM" id="SSF46785">
    <property type="entry name" value="Winged helix' DNA-binding domain"/>
    <property type="match status" value="1"/>
</dbReference>
<proteinExistence type="predicted"/>
<dbReference type="Proteomes" id="UP000521676">
    <property type="component" value="Unassembled WGS sequence"/>
</dbReference>
<dbReference type="EMBL" id="CP128400">
    <property type="protein sequence ID" value="WJW68448.1"/>
    <property type="molecule type" value="Genomic_DNA"/>
</dbReference>
<dbReference type="SMART" id="SM00347">
    <property type="entry name" value="HTH_MARR"/>
    <property type="match status" value="1"/>
</dbReference>
<dbReference type="PANTHER" id="PTHR33164">
    <property type="entry name" value="TRANSCRIPTIONAL REGULATOR, MARR FAMILY"/>
    <property type="match status" value="1"/>
</dbReference>
<name>A0A8T7M911_9CHLR</name>
<dbReference type="InterPro" id="IPR039422">
    <property type="entry name" value="MarR/SlyA-like"/>
</dbReference>
<feature type="domain" description="HTH marR-type" evidence="1">
    <location>
        <begin position="26"/>
        <end position="175"/>
    </location>
</feature>
<sequence>MPAANPQTQEPDTPKPEQLLANEDRQRRCAQEVLTIIPLLRRIIQRERDGSELPITLQQYSVLKVLHQQQYLISELADIFKVSRPTMTRIIDGLEGRHRNNDQSAKSKAPRRLKLVERVDSPDDRRLVYARITSEGEAVVRRYHSKAEESVTSILNQITGDEFEAIEKAMNTLRRSLEQSGDL</sequence>
<dbReference type="InterPro" id="IPR036388">
    <property type="entry name" value="WH-like_DNA-bd_sf"/>
</dbReference>
<dbReference type="GO" id="GO:0006950">
    <property type="term" value="P:response to stress"/>
    <property type="evidence" value="ECO:0007669"/>
    <property type="project" value="TreeGrafter"/>
</dbReference>
<evidence type="ECO:0000259" key="1">
    <source>
        <dbReference type="PROSITE" id="PS50995"/>
    </source>
</evidence>
<evidence type="ECO:0000313" key="2">
    <source>
        <dbReference type="EMBL" id="NWJ48516.1"/>
    </source>
</evidence>
<dbReference type="GO" id="GO:0003700">
    <property type="term" value="F:DNA-binding transcription factor activity"/>
    <property type="evidence" value="ECO:0007669"/>
    <property type="project" value="InterPro"/>
</dbReference>
<dbReference type="RefSeq" id="WP_341470352.1">
    <property type="nucleotide sequence ID" value="NZ_CP128400.1"/>
</dbReference>
<dbReference type="InterPro" id="IPR036390">
    <property type="entry name" value="WH_DNA-bd_sf"/>
</dbReference>
<protein>
    <submittedName>
        <fullName evidence="2">MarR family transcriptional regulator</fullName>
    </submittedName>
</protein>
<evidence type="ECO:0000313" key="3">
    <source>
        <dbReference type="EMBL" id="WJW68448.1"/>
    </source>
</evidence>
<organism evidence="2 4">
    <name type="scientific">Candidatus Chlorohelix allophototropha</name>
    <dbReference type="NCBI Taxonomy" id="3003348"/>
    <lineage>
        <taxon>Bacteria</taxon>
        <taxon>Bacillati</taxon>
        <taxon>Chloroflexota</taxon>
        <taxon>Chloroflexia</taxon>
        <taxon>Candidatus Chloroheliales</taxon>
        <taxon>Candidatus Chloroheliaceae</taxon>
        <taxon>Candidatus Chlorohelix</taxon>
    </lineage>
</organism>
<keyword evidence="5" id="KW-1185">Reference proteome</keyword>
<dbReference type="Pfam" id="PF01047">
    <property type="entry name" value="MarR"/>
    <property type="match status" value="1"/>
</dbReference>
<accession>A0A8T7M911</accession>
<evidence type="ECO:0000313" key="4">
    <source>
        <dbReference type="Proteomes" id="UP000521676"/>
    </source>
</evidence>
<dbReference type="InterPro" id="IPR000835">
    <property type="entry name" value="HTH_MarR-typ"/>
</dbReference>
<evidence type="ECO:0000313" key="5">
    <source>
        <dbReference type="Proteomes" id="UP001431572"/>
    </source>
</evidence>
<dbReference type="PROSITE" id="PS50995">
    <property type="entry name" value="HTH_MARR_2"/>
    <property type="match status" value="1"/>
</dbReference>
<gene>
    <name evidence="2" type="ORF">HXX08_21880</name>
    <name evidence="3" type="ORF">OZ401_004060</name>
</gene>
<dbReference type="Gene3D" id="1.10.10.10">
    <property type="entry name" value="Winged helix-like DNA-binding domain superfamily/Winged helix DNA-binding domain"/>
    <property type="match status" value="1"/>
</dbReference>
<dbReference type="Proteomes" id="UP001431572">
    <property type="component" value="Chromosome 2"/>
</dbReference>
<dbReference type="EMBL" id="JACATZ010000003">
    <property type="protein sequence ID" value="NWJ48516.1"/>
    <property type="molecule type" value="Genomic_DNA"/>
</dbReference>
<reference evidence="2 4" key="1">
    <citation type="submission" date="2020-06" db="EMBL/GenBank/DDBJ databases">
        <title>Anoxygenic phototrophic Chloroflexota member uses a Type I reaction center.</title>
        <authorList>
            <person name="Tsuji J.M."/>
            <person name="Shaw N.A."/>
            <person name="Nagashima S."/>
            <person name="Venkiteswaran J."/>
            <person name="Schiff S.L."/>
            <person name="Hanada S."/>
            <person name="Tank M."/>
            <person name="Neufeld J.D."/>
        </authorList>
    </citation>
    <scope>NUCLEOTIDE SEQUENCE [LARGE SCALE GENOMIC DNA]</scope>
    <source>
        <strain evidence="2">L227-S17</strain>
    </source>
</reference>
<reference evidence="3" key="2">
    <citation type="journal article" date="2024" name="Nature">
        <title>Anoxygenic phototroph of the Chloroflexota uses a type I reaction centre.</title>
        <authorList>
            <person name="Tsuji J.M."/>
            <person name="Shaw N.A."/>
            <person name="Nagashima S."/>
            <person name="Venkiteswaran J.J."/>
            <person name="Schiff S.L."/>
            <person name="Watanabe T."/>
            <person name="Fukui M."/>
            <person name="Hanada S."/>
            <person name="Tank M."/>
            <person name="Neufeld J.D."/>
        </authorList>
    </citation>
    <scope>NUCLEOTIDE SEQUENCE</scope>
    <source>
        <strain evidence="3">L227-S17</strain>
    </source>
</reference>